<comment type="caution">
    <text evidence="2">The sequence shown here is derived from an EMBL/GenBank/DDBJ whole genome shotgun (WGS) entry which is preliminary data.</text>
</comment>
<evidence type="ECO:0008006" key="4">
    <source>
        <dbReference type="Google" id="ProtNLM"/>
    </source>
</evidence>
<protein>
    <recommendedName>
        <fullName evidence="4">MarR family transcriptional regulator</fullName>
    </recommendedName>
</protein>
<proteinExistence type="predicted"/>
<gene>
    <name evidence="2" type="ORF">ACIGW0_23890</name>
</gene>
<evidence type="ECO:0000313" key="3">
    <source>
        <dbReference type="Proteomes" id="UP001614391"/>
    </source>
</evidence>
<dbReference type="SUPFAM" id="SSF46785">
    <property type="entry name" value="Winged helix' DNA-binding domain"/>
    <property type="match status" value="1"/>
</dbReference>
<feature type="region of interest" description="Disordered" evidence="1">
    <location>
        <begin position="119"/>
        <end position="151"/>
    </location>
</feature>
<dbReference type="Gene3D" id="1.10.10.10">
    <property type="entry name" value="Winged helix-like DNA-binding domain superfamily/Winged helix DNA-binding domain"/>
    <property type="match status" value="1"/>
</dbReference>
<sequence length="151" mass="16081">MNDDPDSTADLPAREADATAALLGLWEGLEIRHDPVSLVYRVPTLPERFGRMPPGRAARLLSVSDTSMSRLAAQMVQGGPVTSTAASSDGRGRVLAVTQAGHLLLGELRAERLETLTRHIPPGVVGREPARDGPAASDDTSVRQSRKPRKG</sequence>
<accession>A0ABW8CXS1</accession>
<keyword evidence="3" id="KW-1185">Reference proteome</keyword>
<reference evidence="2 3" key="1">
    <citation type="submission" date="2024-10" db="EMBL/GenBank/DDBJ databases">
        <title>The Natural Products Discovery Center: Release of the First 8490 Sequenced Strains for Exploring Actinobacteria Biosynthetic Diversity.</title>
        <authorList>
            <person name="Kalkreuter E."/>
            <person name="Kautsar S.A."/>
            <person name="Yang D."/>
            <person name="Bader C.D."/>
            <person name="Teijaro C.N."/>
            <person name="Fluegel L."/>
            <person name="Davis C.M."/>
            <person name="Simpson J.R."/>
            <person name="Lauterbach L."/>
            <person name="Steele A.D."/>
            <person name="Gui C."/>
            <person name="Meng S."/>
            <person name="Li G."/>
            <person name="Viehrig K."/>
            <person name="Ye F."/>
            <person name="Su P."/>
            <person name="Kiefer A.F."/>
            <person name="Nichols A."/>
            <person name="Cepeda A.J."/>
            <person name="Yan W."/>
            <person name="Fan B."/>
            <person name="Jiang Y."/>
            <person name="Adhikari A."/>
            <person name="Zheng C.-J."/>
            <person name="Schuster L."/>
            <person name="Cowan T.M."/>
            <person name="Smanski M.J."/>
            <person name="Chevrette M.G."/>
            <person name="De Carvalho L.P.S."/>
            <person name="Shen B."/>
        </authorList>
    </citation>
    <scope>NUCLEOTIDE SEQUENCE [LARGE SCALE GENOMIC DNA]</scope>
    <source>
        <strain evidence="2 3">NPDC053346</strain>
    </source>
</reference>
<evidence type="ECO:0000313" key="2">
    <source>
        <dbReference type="EMBL" id="MFI9122394.1"/>
    </source>
</evidence>
<dbReference type="RefSeq" id="WP_399618237.1">
    <property type="nucleotide sequence ID" value="NZ_JBITYT010000011.1"/>
</dbReference>
<organism evidence="2 3">
    <name type="scientific">Streptomyces bikiniensis</name>
    <dbReference type="NCBI Taxonomy" id="1896"/>
    <lineage>
        <taxon>Bacteria</taxon>
        <taxon>Bacillati</taxon>
        <taxon>Actinomycetota</taxon>
        <taxon>Actinomycetes</taxon>
        <taxon>Kitasatosporales</taxon>
        <taxon>Streptomycetaceae</taxon>
        <taxon>Streptomyces</taxon>
    </lineage>
</organism>
<dbReference type="InterPro" id="IPR036390">
    <property type="entry name" value="WH_DNA-bd_sf"/>
</dbReference>
<dbReference type="InterPro" id="IPR036388">
    <property type="entry name" value="WH-like_DNA-bd_sf"/>
</dbReference>
<dbReference type="Proteomes" id="UP001614391">
    <property type="component" value="Unassembled WGS sequence"/>
</dbReference>
<dbReference type="EMBL" id="JBITYT010000011">
    <property type="protein sequence ID" value="MFI9122394.1"/>
    <property type="molecule type" value="Genomic_DNA"/>
</dbReference>
<name>A0ABW8CXS1_STRBI</name>
<evidence type="ECO:0000256" key="1">
    <source>
        <dbReference type="SAM" id="MobiDB-lite"/>
    </source>
</evidence>